<dbReference type="EMBL" id="MK308638">
    <property type="protein sequence ID" value="AZV01795.1"/>
    <property type="molecule type" value="Genomic_DNA"/>
</dbReference>
<accession>A0A3Q9RAT9</accession>
<name>A0A3Q9RAT9_9CAUD</name>
<sequence>MGTAAPVQKDSLTQHQLVLHKYMQIASPISGMFSGNEIDAGQFMNTRVIAVPDIRVDDYIVDAEISRIGLTHYEGSEFTAKWKNGLPPIEWRYYSMSRHRSFGYTVFTEQEQFSPIKNLPQEYLARKMSTTVLRDHDKYLLLAIILGRMTGKLVARTSADTYTSQIESTTGVSAAEIACTGNQADYKWIAQPGENSDNEVQPSFATIKGMTLDAADPLKTLDALTTMFSENWFDSNLPNSERFMLITSSLEIAFRDQLIKAGTYTESGFEVYKNTDTSGVMGPAFFGSLRGWNFVKIHPEFMPKVFVDASNVIDPSPTLTGVAQAASRTLKQVVALAAYKNSAQTYDFFEDKREEDGGTRFKGKEYVQDFAYDAWVVDQKSEGIVPIFLPTDLDGNGTTDVNYTPVNDSFVRVANALATARAQLTTSPSVYPASGPNVALSRPEWFNQERGYADTNAINQALAVKETGDIAHRYPPLATDVPLSNGLAGLVEAVVDGATARGNAQAISIGDKRRFTNGRLYEATTAGNTGASQPDDTGIYIGETIVDGAVTWRRLL</sequence>
<reference evidence="1 2" key="1">
    <citation type="submission" date="2018-12" db="EMBL/GenBank/DDBJ databases">
        <authorList>
            <person name="Coleman S.T."/>
            <person name="Adewumi O.M."/>
            <person name="Alachi P."/>
            <person name="Anderson S.J."/>
            <person name="Bakarey A.S."/>
            <person name="Beyer A.R."/>
            <person name="Biederman W.H."/>
            <person name="Bollivar D.W."/>
            <person name="Butela K.A."/>
            <person name="Byrum C.A."/>
            <person name="Collins D.P."/>
            <person name="Cresawn S.G."/>
            <person name="Dougan K.E."/>
            <person name="Duffy I."/>
            <person name="Eivazova E.R."/>
            <person name="Engstrom E.M."/>
            <person name="Fallest-Strobl P.C."/>
            <person name="Godde J.S."/>
            <person name="Lee J.S."/>
            <person name="Long J.A."/>
            <person name="Mastrapaolo M.D."/>
            <person name="Mathur V."/>
            <person name="Mesich B.L."/>
            <person name="Mitchell J.C."/>
            <person name="Moore R."/>
            <person name="Pandey S."/>
            <person name="Pollack M.J."/>
            <person name="Porter M.L."/>
            <person name="Reid N.M."/>
            <person name="Salvitti L.R."/>
            <person name="Sayre B.L."/>
            <person name="Schrock T.A."/>
            <person name="Sconiers W.B."/>
            <person name="Sheehy R."/>
            <person name="Shows K.H."/>
            <person name="Sprenkle A.B."/>
            <person name="Swerdlow S.J."/>
            <person name="Theoret J.R."/>
            <person name="Thompson K.M."/>
            <person name="Tibbetts T.J."/>
            <person name="Tigges M."/>
            <person name="Van A.R."/>
            <person name="Washington J.M."/>
            <person name="Windsor E.J."/>
            <person name="Garlena R.A."/>
            <person name="Russell D.A."/>
            <person name="Pope W.H."/>
            <person name="Jacobs-Sera D."/>
            <person name="Hatfull G.F."/>
        </authorList>
    </citation>
    <scope>NUCLEOTIDE SEQUENCE [LARGE SCALE GENOMIC DNA]</scope>
</reference>
<evidence type="ECO:0000313" key="2">
    <source>
        <dbReference type="Proteomes" id="UP000286843"/>
    </source>
</evidence>
<protein>
    <submittedName>
        <fullName evidence="1">Uncharacterized protein</fullName>
    </submittedName>
</protein>
<proteinExistence type="predicted"/>
<dbReference type="Proteomes" id="UP000286843">
    <property type="component" value="Segment"/>
</dbReference>
<organism evidence="1 2">
    <name type="scientific">Microbacterium phage ArMaWen</name>
    <dbReference type="NCBI Taxonomy" id="2500786"/>
    <lineage>
        <taxon>Viruses</taxon>
        <taxon>Duplodnaviria</taxon>
        <taxon>Heunggongvirae</taxon>
        <taxon>Uroviricota</taxon>
        <taxon>Caudoviricetes</taxon>
        <taxon>Eekayvirinae</taxon>
        <taxon>Tinytimothyvirus</taxon>
        <taxon>Tinytimothyvirus alex44</taxon>
    </lineage>
</organism>
<evidence type="ECO:0000313" key="1">
    <source>
        <dbReference type="EMBL" id="AZV01795.1"/>
    </source>
</evidence>
<gene>
    <name evidence="1" type="primary">33</name>
    <name evidence="1" type="ORF">SEA_ARMAWEN_33</name>
</gene>